<comment type="similarity">
    <text evidence="1">Belongs to the V-ATPase F subunit family.</text>
</comment>
<proteinExistence type="inferred from homology"/>
<protein>
    <submittedName>
        <fullName evidence="4">V-type ATP synthase subunit F</fullName>
    </submittedName>
</protein>
<comment type="caution">
    <text evidence="4">The sequence shown here is derived from an EMBL/GenBank/DDBJ whole genome shotgun (WGS) entry which is preliminary data.</text>
</comment>
<dbReference type="EMBL" id="SOKJ01000091">
    <property type="protein sequence ID" value="TET12384.1"/>
    <property type="molecule type" value="Genomic_DNA"/>
</dbReference>
<evidence type="ECO:0000256" key="3">
    <source>
        <dbReference type="ARBA" id="ARBA00023065"/>
    </source>
</evidence>
<name>A0A523S2Y1_UNCAE</name>
<evidence type="ECO:0000256" key="2">
    <source>
        <dbReference type="ARBA" id="ARBA00022448"/>
    </source>
</evidence>
<dbReference type="SUPFAM" id="SSF159468">
    <property type="entry name" value="AtpF-like"/>
    <property type="match status" value="1"/>
</dbReference>
<gene>
    <name evidence="4" type="ORF">E3J84_01745</name>
</gene>
<dbReference type="InterPro" id="IPR008218">
    <property type="entry name" value="ATPase_V1-cplx_f_g_su"/>
</dbReference>
<dbReference type="AlphaFoldDB" id="A0A523S2Y1"/>
<organism evidence="4 5">
    <name type="scientific">Aerophobetes bacterium</name>
    <dbReference type="NCBI Taxonomy" id="2030807"/>
    <lineage>
        <taxon>Bacteria</taxon>
        <taxon>Candidatus Aerophobota</taxon>
    </lineage>
</organism>
<dbReference type="Gene3D" id="3.40.50.10580">
    <property type="entry name" value="ATPase, V1 complex, subunit F"/>
    <property type="match status" value="1"/>
</dbReference>
<evidence type="ECO:0000313" key="4">
    <source>
        <dbReference type="EMBL" id="TET12384.1"/>
    </source>
</evidence>
<dbReference type="Proteomes" id="UP000316360">
    <property type="component" value="Unassembled WGS sequence"/>
</dbReference>
<accession>A0A523S2Y1</accession>
<dbReference type="InterPro" id="IPR036906">
    <property type="entry name" value="ATPase_V1_fsu_sf"/>
</dbReference>
<sequence length="81" mass="9025">MPKIALIADKHTSLPFLGVGIDTVICEESKEVRRIFQKLFEQDYGVIFITESLASKCLDVIEELSDKKPSLIITIIPDFGG</sequence>
<evidence type="ECO:0000313" key="5">
    <source>
        <dbReference type="Proteomes" id="UP000316360"/>
    </source>
</evidence>
<dbReference type="GO" id="GO:0046961">
    <property type="term" value="F:proton-transporting ATPase activity, rotational mechanism"/>
    <property type="evidence" value="ECO:0007669"/>
    <property type="project" value="InterPro"/>
</dbReference>
<keyword evidence="3" id="KW-0406">Ion transport</keyword>
<evidence type="ECO:0000256" key="1">
    <source>
        <dbReference type="ARBA" id="ARBA00010148"/>
    </source>
</evidence>
<keyword evidence="2" id="KW-0813">Transport</keyword>
<reference evidence="4 5" key="1">
    <citation type="submission" date="2019-03" db="EMBL/GenBank/DDBJ databases">
        <title>Metabolic potential of uncultured bacteria and archaea associated with petroleum seepage in deep-sea sediments.</title>
        <authorList>
            <person name="Dong X."/>
            <person name="Hubert C."/>
        </authorList>
    </citation>
    <scope>NUCLEOTIDE SEQUENCE [LARGE SCALE GENOMIC DNA]</scope>
    <source>
        <strain evidence="4">E44_bin7</strain>
    </source>
</reference>
<dbReference type="Pfam" id="PF01990">
    <property type="entry name" value="ATP-synt_F"/>
    <property type="match status" value="1"/>
</dbReference>